<dbReference type="InterPro" id="IPR057326">
    <property type="entry name" value="KR_dom"/>
</dbReference>
<dbReference type="PRINTS" id="PR00080">
    <property type="entry name" value="SDRFAMILY"/>
</dbReference>
<evidence type="ECO:0000256" key="3">
    <source>
        <dbReference type="ARBA" id="ARBA00023027"/>
    </source>
</evidence>
<comment type="caution">
    <text evidence="5">The sequence shown here is derived from an EMBL/GenBank/DDBJ whole genome shotgun (WGS) entry which is preliminary data.</text>
</comment>
<dbReference type="PRINTS" id="PR00081">
    <property type="entry name" value="GDHRDH"/>
</dbReference>
<sequence>MAYDEPQCPYRGGAVVGEFSEQVCLVTGGGRGIGLEVVKMFLAEGAIVHSLDISHSDVIRKAGLLRHDCDITDLQAVEDVVGTFGGKVDVLINNAAAVTRAAPITELGLDEWNRTLSVNLTGAFCVTRSVLPLMGYGGRIVNLSSTFAHVGSPGRVAYSTTKGAMLAFTRSLALDVAEQGIRVNSVSPGGIATDRLLELFGSEEAAQDYLLPLHPIGRMGKPADIADAIWFLCSKRSSFMTGADMLVDGGYTAR</sequence>
<dbReference type="InterPro" id="IPR020904">
    <property type="entry name" value="Sc_DH/Rdtase_CS"/>
</dbReference>
<dbReference type="GO" id="GO:0016491">
    <property type="term" value="F:oxidoreductase activity"/>
    <property type="evidence" value="ECO:0007669"/>
    <property type="project" value="UniProtKB-KW"/>
</dbReference>
<accession>A0A7C9R717</accession>
<evidence type="ECO:0000313" key="5">
    <source>
        <dbReference type="EMBL" id="NGN41720.1"/>
    </source>
</evidence>
<name>A0A7C9R717_9HYPH</name>
<dbReference type="PANTHER" id="PTHR24321:SF8">
    <property type="entry name" value="ESTRADIOL 17-BETA-DEHYDROGENASE 8-RELATED"/>
    <property type="match status" value="1"/>
</dbReference>
<dbReference type="InterPro" id="IPR036291">
    <property type="entry name" value="NAD(P)-bd_dom_sf"/>
</dbReference>
<keyword evidence="2" id="KW-0560">Oxidoreductase</keyword>
<dbReference type="PANTHER" id="PTHR24321">
    <property type="entry name" value="DEHYDROGENASES, SHORT CHAIN"/>
    <property type="match status" value="1"/>
</dbReference>
<dbReference type="PROSITE" id="PS00061">
    <property type="entry name" value="ADH_SHORT"/>
    <property type="match status" value="1"/>
</dbReference>
<evidence type="ECO:0000313" key="6">
    <source>
        <dbReference type="Proteomes" id="UP000481252"/>
    </source>
</evidence>
<dbReference type="FunFam" id="3.40.50.720:FF:000084">
    <property type="entry name" value="Short-chain dehydrogenase reductase"/>
    <property type="match status" value="1"/>
</dbReference>
<dbReference type="CDD" id="cd05233">
    <property type="entry name" value="SDR_c"/>
    <property type="match status" value="1"/>
</dbReference>
<proteinExistence type="inferred from homology"/>
<dbReference type="Pfam" id="PF13561">
    <property type="entry name" value="adh_short_C2"/>
    <property type="match status" value="1"/>
</dbReference>
<dbReference type="AlphaFoldDB" id="A0A7C9R717"/>
<organism evidence="5 6">
    <name type="scientific">Mesorhizobium zhangyense</name>
    <dbReference type="NCBI Taxonomy" id="1776730"/>
    <lineage>
        <taxon>Bacteria</taxon>
        <taxon>Pseudomonadati</taxon>
        <taxon>Pseudomonadota</taxon>
        <taxon>Alphaproteobacteria</taxon>
        <taxon>Hyphomicrobiales</taxon>
        <taxon>Phyllobacteriaceae</taxon>
        <taxon>Mesorhizobium</taxon>
    </lineage>
</organism>
<protein>
    <submittedName>
        <fullName evidence="5">SDR family oxidoreductase</fullName>
    </submittedName>
</protein>
<dbReference type="Gene3D" id="3.40.50.720">
    <property type="entry name" value="NAD(P)-binding Rossmann-like Domain"/>
    <property type="match status" value="1"/>
</dbReference>
<dbReference type="InterPro" id="IPR002347">
    <property type="entry name" value="SDR_fam"/>
</dbReference>
<evidence type="ECO:0000256" key="2">
    <source>
        <dbReference type="ARBA" id="ARBA00023002"/>
    </source>
</evidence>
<dbReference type="SUPFAM" id="SSF51735">
    <property type="entry name" value="NAD(P)-binding Rossmann-fold domains"/>
    <property type="match status" value="1"/>
</dbReference>
<evidence type="ECO:0000256" key="1">
    <source>
        <dbReference type="ARBA" id="ARBA00006484"/>
    </source>
</evidence>
<dbReference type="Proteomes" id="UP000481252">
    <property type="component" value="Unassembled WGS sequence"/>
</dbReference>
<dbReference type="RefSeq" id="WP_165117408.1">
    <property type="nucleotide sequence ID" value="NZ_JAAKZG010000004.1"/>
</dbReference>
<keyword evidence="6" id="KW-1185">Reference proteome</keyword>
<keyword evidence="3" id="KW-0520">NAD</keyword>
<feature type="domain" description="Ketoreductase" evidence="4">
    <location>
        <begin position="22"/>
        <end position="194"/>
    </location>
</feature>
<evidence type="ECO:0000259" key="4">
    <source>
        <dbReference type="SMART" id="SM00822"/>
    </source>
</evidence>
<dbReference type="SMART" id="SM00822">
    <property type="entry name" value="PKS_KR"/>
    <property type="match status" value="1"/>
</dbReference>
<dbReference type="EMBL" id="JAAKZG010000004">
    <property type="protein sequence ID" value="NGN41720.1"/>
    <property type="molecule type" value="Genomic_DNA"/>
</dbReference>
<gene>
    <name evidence="5" type="ORF">G6N74_11625</name>
</gene>
<comment type="similarity">
    <text evidence="1">Belongs to the short-chain dehydrogenases/reductases (SDR) family.</text>
</comment>
<reference evidence="5 6" key="1">
    <citation type="submission" date="2020-02" db="EMBL/GenBank/DDBJ databases">
        <title>Genome sequence of the type strain CGMCC 1.15528 of Mesorhizobium zhangyense.</title>
        <authorList>
            <person name="Gao J."/>
            <person name="Sun J."/>
        </authorList>
    </citation>
    <scope>NUCLEOTIDE SEQUENCE [LARGE SCALE GENOMIC DNA]</scope>
    <source>
        <strain evidence="5 6">CGMCC 1.15528</strain>
    </source>
</reference>